<dbReference type="AlphaFoldDB" id="A0A150GRH1"/>
<evidence type="ECO:0000256" key="2">
    <source>
        <dbReference type="SAM" id="MobiDB-lite"/>
    </source>
</evidence>
<dbReference type="EMBL" id="LSYV01000011">
    <property type="protein sequence ID" value="KXZ52352.1"/>
    <property type="molecule type" value="Genomic_DNA"/>
</dbReference>
<organism evidence="3 4">
    <name type="scientific">Gonium pectorale</name>
    <name type="common">Green alga</name>
    <dbReference type="NCBI Taxonomy" id="33097"/>
    <lineage>
        <taxon>Eukaryota</taxon>
        <taxon>Viridiplantae</taxon>
        <taxon>Chlorophyta</taxon>
        <taxon>core chlorophytes</taxon>
        <taxon>Chlorophyceae</taxon>
        <taxon>CS clade</taxon>
        <taxon>Chlamydomonadales</taxon>
        <taxon>Volvocaceae</taxon>
        <taxon>Gonium</taxon>
    </lineage>
</organism>
<gene>
    <name evidence="3" type="ORF">GPECTOR_10g986</name>
</gene>
<sequence>MQTAQKATDEARTFTDVAQAKMNEAQEEQERAWARVVGTHSQAAGSAAPAGEQQEAAGGARSGEVYSGDGDDDGDGGELLAAVQRLARKVEDAKRATSEAVAAVEEAQRAYQEARTAHEVAQAAAAEARRVGGVAP</sequence>
<dbReference type="Proteomes" id="UP000075714">
    <property type="component" value="Unassembled WGS sequence"/>
</dbReference>
<comment type="caution">
    <text evidence="3">The sequence shown here is derived from an EMBL/GenBank/DDBJ whole genome shotgun (WGS) entry which is preliminary data.</text>
</comment>
<reference evidence="4" key="1">
    <citation type="journal article" date="2016" name="Nat. Commun.">
        <title>The Gonium pectorale genome demonstrates co-option of cell cycle regulation during the evolution of multicellularity.</title>
        <authorList>
            <person name="Hanschen E.R."/>
            <person name="Marriage T.N."/>
            <person name="Ferris P.J."/>
            <person name="Hamaji T."/>
            <person name="Toyoda A."/>
            <person name="Fujiyama A."/>
            <person name="Neme R."/>
            <person name="Noguchi H."/>
            <person name="Minakuchi Y."/>
            <person name="Suzuki M."/>
            <person name="Kawai-Toyooka H."/>
            <person name="Smith D.R."/>
            <person name="Sparks H."/>
            <person name="Anderson J."/>
            <person name="Bakaric R."/>
            <person name="Luria V."/>
            <person name="Karger A."/>
            <person name="Kirschner M.W."/>
            <person name="Durand P.M."/>
            <person name="Michod R.E."/>
            <person name="Nozaki H."/>
            <person name="Olson B.J."/>
        </authorList>
    </citation>
    <scope>NUCLEOTIDE SEQUENCE [LARGE SCALE GENOMIC DNA]</scope>
    <source>
        <strain evidence="4">NIES-2863</strain>
    </source>
</reference>
<evidence type="ECO:0000313" key="3">
    <source>
        <dbReference type="EMBL" id="KXZ52352.1"/>
    </source>
</evidence>
<name>A0A150GRH1_GONPE</name>
<keyword evidence="4" id="KW-1185">Reference proteome</keyword>
<feature type="coiled-coil region" evidence="1">
    <location>
        <begin position="90"/>
        <end position="124"/>
    </location>
</feature>
<proteinExistence type="predicted"/>
<feature type="compositionally biased region" description="Low complexity" evidence="2">
    <location>
        <begin position="41"/>
        <end position="64"/>
    </location>
</feature>
<feature type="region of interest" description="Disordered" evidence="2">
    <location>
        <begin position="1"/>
        <end position="78"/>
    </location>
</feature>
<keyword evidence="1" id="KW-0175">Coiled coil</keyword>
<protein>
    <submittedName>
        <fullName evidence="3">Uncharacterized protein</fullName>
    </submittedName>
</protein>
<evidence type="ECO:0000256" key="1">
    <source>
        <dbReference type="SAM" id="Coils"/>
    </source>
</evidence>
<evidence type="ECO:0000313" key="4">
    <source>
        <dbReference type="Proteomes" id="UP000075714"/>
    </source>
</evidence>
<accession>A0A150GRH1</accession>